<keyword evidence="2" id="KW-0863">Zinc-finger</keyword>
<proteinExistence type="predicted"/>
<dbReference type="PROSITE" id="PS50848">
    <property type="entry name" value="START"/>
    <property type="match status" value="1"/>
</dbReference>
<dbReference type="Proteomes" id="UP000887540">
    <property type="component" value="Unplaced"/>
</dbReference>
<sequence length="245" mass="28157">MDRDMEIPSYKDIKTPLNELGDINCCICKENMYEYGFNCLQCNSLFVCKHCEQIGAHSEHVLIRIKLKHSPEHKKYSFALKTVSEAFNEAIEIFNDAKFDSKEDWQKEVKNDGSAVYSKQIKQGKVFVLTGELPGKWEDVLKYQWTKVNEMSTYNDKYADADFMVVKSRDYVVARMKRIINGNAYLVARSIELSELPETKRHIRGHIHIGAGRLAPHPSKQDTTIIDYIMCIDLKGLIPKSIANS</sequence>
<dbReference type="CDD" id="cd00177">
    <property type="entry name" value="START"/>
    <property type="match status" value="1"/>
</dbReference>
<keyword evidence="3" id="KW-0862">Zinc</keyword>
<protein>
    <submittedName>
        <fullName evidence="6">START domain-containing protein</fullName>
    </submittedName>
</protein>
<keyword evidence="1" id="KW-0479">Metal-binding</keyword>
<dbReference type="AlphaFoldDB" id="A0A914CEL7"/>
<accession>A0A914CEL7</accession>
<evidence type="ECO:0000256" key="1">
    <source>
        <dbReference type="ARBA" id="ARBA00022723"/>
    </source>
</evidence>
<dbReference type="InterPro" id="IPR023393">
    <property type="entry name" value="START-like_dom_sf"/>
</dbReference>
<evidence type="ECO:0000256" key="3">
    <source>
        <dbReference type="ARBA" id="ARBA00022833"/>
    </source>
</evidence>
<dbReference type="GO" id="GO:0005765">
    <property type="term" value="C:lysosomal membrane"/>
    <property type="evidence" value="ECO:0007669"/>
    <property type="project" value="TreeGrafter"/>
</dbReference>
<dbReference type="SUPFAM" id="SSF55961">
    <property type="entry name" value="Bet v1-like"/>
    <property type="match status" value="1"/>
</dbReference>
<dbReference type="PROSITE" id="PS01357">
    <property type="entry name" value="ZF_ZZ_1"/>
    <property type="match status" value="1"/>
</dbReference>
<keyword evidence="5" id="KW-1185">Reference proteome</keyword>
<dbReference type="GO" id="GO:0140284">
    <property type="term" value="C:endoplasmic reticulum-endosome membrane contact site"/>
    <property type="evidence" value="ECO:0007669"/>
    <property type="project" value="TreeGrafter"/>
</dbReference>
<dbReference type="WBParaSite" id="ACRNAN_Path_963.g3708.t1">
    <property type="protein sequence ID" value="ACRNAN_Path_963.g3708.t1"/>
    <property type="gene ID" value="ACRNAN_Path_963.g3708"/>
</dbReference>
<dbReference type="InterPro" id="IPR000433">
    <property type="entry name" value="Znf_ZZ"/>
</dbReference>
<organism evidence="5 6">
    <name type="scientific">Acrobeloides nanus</name>
    <dbReference type="NCBI Taxonomy" id="290746"/>
    <lineage>
        <taxon>Eukaryota</taxon>
        <taxon>Metazoa</taxon>
        <taxon>Ecdysozoa</taxon>
        <taxon>Nematoda</taxon>
        <taxon>Chromadorea</taxon>
        <taxon>Rhabditida</taxon>
        <taxon>Tylenchina</taxon>
        <taxon>Cephalobomorpha</taxon>
        <taxon>Cephaloboidea</taxon>
        <taxon>Cephalobidae</taxon>
        <taxon>Acrobeloides</taxon>
    </lineage>
</organism>
<feature type="domain" description="START" evidence="4">
    <location>
        <begin position="92"/>
        <end position="245"/>
    </location>
</feature>
<dbReference type="InterPro" id="IPR002913">
    <property type="entry name" value="START_lipid-bd_dom"/>
</dbReference>
<dbReference type="GO" id="GO:0099044">
    <property type="term" value="P:vesicle tethering to endoplasmic reticulum"/>
    <property type="evidence" value="ECO:0007669"/>
    <property type="project" value="TreeGrafter"/>
</dbReference>
<dbReference type="SUPFAM" id="SSF57850">
    <property type="entry name" value="RING/U-box"/>
    <property type="match status" value="1"/>
</dbReference>
<dbReference type="InterPro" id="IPR051869">
    <property type="entry name" value="STARD3"/>
</dbReference>
<evidence type="ECO:0000313" key="6">
    <source>
        <dbReference type="WBParaSite" id="ACRNAN_Path_963.g3708.t1"/>
    </source>
</evidence>
<evidence type="ECO:0000313" key="5">
    <source>
        <dbReference type="Proteomes" id="UP000887540"/>
    </source>
</evidence>
<dbReference type="Gene3D" id="3.30.530.20">
    <property type="match status" value="1"/>
</dbReference>
<dbReference type="PANTHER" id="PTHR46121:SF3">
    <property type="entry name" value="STEROIDOGENIC ACUTE REGULATORY-LIKE PROTEIN 1"/>
    <property type="match status" value="1"/>
</dbReference>
<dbReference type="GO" id="GO:0031902">
    <property type="term" value="C:late endosome membrane"/>
    <property type="evidence" value="ECO:0007669"/>
    <property type="project" value="TreeGrafter"/>
</dbReference>
<evidence type="ECO:0000256" key="2">
    <source>
        <dbReference type="ARBA" id="ARBA00022771"/>
    </source>
</evidence>
<dbReference type="GO" id="GO:0008289">
    <property type="term" value="F:lipid binding"/>
    <property type="evidence" value="ECO:0007669"/>
    <property type="project" value="InterPro"/>
</dbReference>
<evidence type="ECO:0000259" key="4">
    <source>
        <dbReference type="PROSITE" id="PS50848"/>
    </source>
</evidence>
<dbReference type="PANTHER" id="PTHR46121">
    <property type="entry name" value="STEROIDOGENIC ACUTE REGULATORY PROTEIN-LIKE"/>
    <property type="match status" value="1"/>
</dbReference>
<dbReference type="Pfam" id="PF01852">
    <property type="entry name" value="START"/>
    <property type="match status" value="1"/>
</dbReference>
<reference evidence="6" key="1">
    <citation type="submission" date="2022-11" db="UniProtKB">
        <authorList>
            <consortium name="WormBaseParasite"/>
        </authorList>
    </citation>
    <scope>IDENTIFICATION</scope>
</reference>
<dbReference type="GO" id="GO:0008270">
    <property type="term" value="F:zinc ion binding"/>
    <property type="evidence" value="ECO:0007669"/>
    <property type="project" value="UniProtKB-KW"/>
</dbReference>
<dbReference type="GO" id="GO:0005789">
    <property type="term" value="C:endoplasmic reticulum membrane"/>
    <property type="evidence" value="ECO:0007669"/>
    <property type="project" value="TreeGrafter"/>
</dbReference>
<name>A0A914CEL7_9BILA</name>